<accession>A0A151I7Y5</accession>
<proteinExistence type="predicted"/>
<dbReference type="KEGG" id="ccoa:108781485"/>
<keyword evidence="3" id="KW-1185">Reference proteome</keyword>
<dbReference type="Gene3D" id="3.15.10.30">
    <property type="entry name" value="Haemolymph juvenile hormone binding protein"/>
    <property type="match status" value="1"/>
</dbReference>
<evidence type="ECO:0008006" key="4">
    <source>
        <dbReference type="Google" id="ProtNLM"/>
    </source>
</evidence>
<keyword evidence="1" id="KW-0812">Transmembrane</keyword>
<dbReference type="InterPro" id="IPR038606">
    <property type="entry name" value="To_sf"/>
</dbReference>
<protein>
    <recommendedName>
        <fullName evidence="4">Circadian clock-controlled protein</fullName>
    </recommendedName>
</protein>
<evidence type="ECO:0000313" key="2">
    <source>
        <dbReference type="EMBL" id="KYM94241.1"/>
    </source>
</evidence>
<keyword evidence="1" id="KW-0472">Membrane</keyword>
<evidence type="ECO:0000256" key="1">
    <source>
        <dbReference type="SAM" id="Phobius"/>
    </source>
</evidence>
<sequence length="254" mass="29195">MLLHKEISVVWKVFNVLFAFMFVTAYVTAEIPSYIHPCGLKDPNYDQCIMDNTYSVLDTMCKTSNINVLMNQSIFMDKINIYDTNNLKLILKDIKIHGVCEDLSIRFVHADSNRLHFDFEAVLEKLKVNATYDFDIHILVPLANKGLVTIKLLNKVLLKINLDLKVATKNEKKEIYALKVKTNLDIAGMEYTFDDSEKELVQLHEAIKNVVESNTNDIINIVKAPIEEKISQIVIYIFNTISHSNYEKLFSENA</sequence>
<dbReference type="PANTHER" id="PTHR11008:SF29">
    <property type="entry name" value="IP17226P"/>
    <property type="match status" value="1"/>
</dbReference>
<dbReference type="Proteomes" id="UP000078542">
    <property type="component" value="Unassembled WGS sequence"/>
</dbReference>
<dbReference type="GO" id="GO:0005615">
    <property type="term" value="C:extracellular space"/>
    <property type="evidence" value="ECO:0007669"/>
    <property type="project" value="TreeGrafter"/>
</dbReference>
<dbReference type="Pfam" id="PF06585">
    <property type="entry name" value="JHBP"/>
    <property type="match status" value="1"/>
</dbReference>
<keyword evidence="1" id="KW-1133">Transmembrane helix</keyword>
<organism evidence="2 3">
    <name type="scientific">Cyphomyrmex costatus</name>
    <dbReference type="NCBI Taxonomy" id="456900"/>
    <lineage>
        <taxon>Eukaryota</taxon>
        <taxon>Metazoa</taxon>
        <taxon>Ecdysozoa</taxon>
        <taxon>Arthropoda</taxon>
        <taxon>Hexapoda</taxon>
        <taxon>Insecta</taxon>
        <taxon>Pterygota</taxon>
        <taxon>Neoptera</taxon>
        <taxon>Endopterygota</taxon>
        <taxon>Hymenoptera</taxon>
        <taxon>Apocrita</taxon>
        <taxon>Aculeata</taxon>
        <taxon>Formicoidea</taxon>
        <taxon>Formicidae</taxon>
        <taxon>Myrmicinae</taxon>
        <taxon>Cyphomyrmex</taxon>
    </lineage>
</organism>
<dbReference type="InterPro" id="IPR010562">
    <property type="entry name" value="Haemolymph_juvenile_hormone-bd"/>
</dbReference>
<feature type="transmembrane region" description="Helical" evidence="1">
    <location>
        <begin position="9"/>
        <end position="29"/>
    </location>
</feature>
<reference evidence="2 3" key="1">
    <citation type="submission" date="2016-03" db="EMBL/GenBank/DDBJ databases">
        <title>Cyphomyrmex costatus WGS genome.</title>
        <authorList>
            <person name="Nygaard S."/>
            <person name="Hu H."/>
            <person name="Boomsma J."/>
            <person name="Zhang G."/>
        </authorList>
    </citation>
    <scope>NUCLEOTIDE SEQUENCE [LARGE SCALE GENOMIC DNA]</scope>
    <source>
        <strain evidence="2">MS0001</strain>
        <tissue evidence="2">Whole body</tissue>
    </source>
</reference>
<gene>
    <name evidence="2" type="ORF">ALC62_15149</name>
</gene>
<dbReference type="AlphaFoldDB" id="A0A151I7Y5"/>
<dbReference type="EMBL" id="KQ978396">
    <property type="protein sequence ID" value="KYM94241.1"/>
    <property type="molecule type" value="Genomic_DNA"/>
</dbReference>
<dbReference type="SMART" id="SM00700">
    <property type="entry name" value="JHBP"/>
    <property type="match status" value="1"/>
</dbReference>
<dbReference type="PANTHER" id="PTHR11008">
    <property type="entry name" value="PROTEIN TAKEOUT-LIKE PROTEIN"/>
    <property type="match status" value="1"/>
</dbReference>
<name>A0A151I7Y5_9HYME</name>
<dbReference type="OrthoDB" id="8194225at2759"/>
<evidence type="ECO:0000313" key="3">
    <source>
        <dbReference type="Proteomes" id="UP000078542"/>
    </source>
</evidence>